<protein>
    <submittedName>
        <fullName evidence="2">Uncharacterized protein</fullName>
    </submittedName>
</protein>
<accession>A0A7S2UKT2</accession>
<proteinExistence type="predicted"/>
<feature type="chain" id="PRO_5030624323" evidence="1">
    <location>
        <begin position="18"/>
        <end position="494"/>
    </location>
</feature>
<organism evidence="2">
    <name type="scientific">Attheya septentrionalis</name>
    <dbReference type="NCBI Taxonomy" id="420275"/>
    <lineage>
        <taxon>Eukaryota</taxon>
        <taxon>Sar</taxon>
        <taxon>Stramenopiles</taxon>
        <taxon>Ochrophyta</taxon>
        <taxon>Bacillariophyta</taxon>
        <taxon>Coscinodiscophyceae</taxon>
        <taxon>Chaetocerotophycidae</taxon>
        <taxon>Chaetocerotales</taxon>
        <taxon>Attheyaceae</taxon>
        <taxon>Attheya</taxon>
    </lineage>
</organism>
<dbReference type="AlphaFoldDB" id="A0A7S2UKT2"/>
<sequence>MALLMVMGLAYAGYVKQQSSGDSEVDPDIHLEGKTGVTLLPLEQTLSVFEAPMASIAFFDGSYQSAAEYLRPRMVDIVKKNPWLGGWLLKAPGEKEMKLWFDPSSDDLAPNIFRVYESGDIPLSRTKTLYSDYDAIVREHGAKVPSNKELMGRNIPIFQLAIIPDAEAPEERFALVASMSHVGGDPHTFFMIYNMLYKGTHIFELNPMRKLLVNESIMNRMGKQETFYISQAVANPVWRPSHKTEEEDEEDKMQMMIFHISQAWLDEREEALSGIDTIESGGEKMNPTGQHVISTYALLASWFFKKVSASVGLMTCSVRNKLLDCDVNDLDAGNYQNPIPLTSIDYATPQLVSKALETGRRCGSDPPEPLPRFQWDKTFSVATDWSDYYETSVDIGSDDLISEVQQIPLYDTKDLLSLPNKLSLIVLFTARGKNNNVVGGGGSPRKFGALVVAPKAVHNKIKDCGIVEGDVIFESKSDIPRQDNLIPSLSNLRL</sequence>
<evidence type="ECO:0000313" key="2">
    <source>
        <dbReference type="EMBL" id="CAD9822766.1"/>
    </source>
</evidence>
<reference evidence="2" key="1">
    <citation type="submission" date="2021-01" db="EMBL/GenBank/DDBJ databases">
        <authorList>
            <person name="Corre E."/>
            <person name="Pelletier E."/>
            <person name="Niang G."/>
            <person name="Scheremetjew M."/>
            <person name="Finn R."/>
            <person name="Kale V."/>
            <person name="Holt S."/>
            <person name="Cochrane G."/>
            <person name="Meng A."/>
            <person name="Brown T."/>
            <person name="Cohen L."/>
        </authorList>
    </citation>
    <scope>NUCLEOTIDE SEQUENCE</scope>
    <source>
        <strain evidence="2">CCMP2084</strain>
    </source>
</reference>
<name>A0A7S2UKT2_9STRA</name>
<gene>
    <name evidence="2" type="ORF">ASEP1449_LOCUS14600</name>
</gene>
<feature type="signal peptide" evidence="1">
    <location>
        <begin position="1"/>
        <end position="17"/>
    </location>
</feature>
<keyword evidence="1" id="KW-0732">Signal</keyword>
<evidence type="ECO:0000256" key="1">
    <source>
        <dbReference type="SAM" id="SignalP"/>
    </source>
</evidence>
<dbReference type="EMBL" id="HBHQ01021610">
    <property type="protein sequence ID" value="CAD9822766.1"/>
    <property type="molecule type" value="Transcribed_RNA"/>
</dbReference>